<proteinExistence type="predicted"/>
<dbReference type="AlphaFoldDB" id="A0A315ZH37"/>
<evidence type="ECO:0000313" key="3">
    <source>
        <dbReference type="EMBL" id="PWJ44821.1"/>
    </source>
</evidence>
<dbReference type="Proteomes" id="UP000245535">
    <property type="component" value="Unassembled WGS sequence"/>
</dbReference>
<comment type="caution">
    <text evidence="3">The sequence shown here is derived from an EMBL/GenBank/DDBJ whole genome shotgun (WGS) entry which is preliminary data.</text>
</comment>
<dbReference type="PANTHER" id="PTHR33371:SF4">
    <property type="entry name" value="INTERMEMBRANE PHOSPHOLIPID TRANSPORT SYSTEM BINDING PROTEIN MLAD"/>
    <property type="match status" value="1"/>
</dbReference>
<feature type="domain" description="Mce/MlaD" evidence="2">
    <location>
        <begin position="35"/>
        <end position="110"/>
    </location>
</feature>
<keyword evidence="4" id="KW-1185">Reference proteome</keyword>
<gene>
    <name evidence="3" type="ORF">BC781_1011200</name>
</gene>
<sequence>MLTKEVKVGLFTLISGLILYFGFNYLKGINPLSTKQTYSVIFDRVTGLQSSNPVVINGYPVGKVFEINLLQDQGNKLEVIMEIKDEVKLNKNTSVVLIDQDVLGGKAIELHIPNDGSPVVDMGAQFIGTIKPGLVEDLQLKAEPAISKAASVIDSLQIMISILNSTMPHVKNTIVQTEELVKENRVHIRETMINVKNMSGNLTKTQENLDQLLVKMSVIADSLNDANLKSTLLAANKSVIEMKEILEGINNGEGSIGQLVKSDELHTEMVQTLQDLDSLFVDLKANPARYVHFSVFEKNKQKKKKKKKDKE</sequence>
<dbReference type="EMBL" id="QGDO01000001">
    <property type="protein sequence ID" value="PWJ44821.1"/>
    <property type="molecule type" value="Genomic_DNA"/>
</dbReference>
<name>A0A315ZH37_SEDFL</name>
<dbReference type="InterPro" id="IPR052336">
    <property type="entry name" value="MlaD_Phospholipid_Transporter"/>
</dbReference>
<evidence type="ECO:0000313" key="4">
    <source>
        <dbReference type="Proteomes" id="UP000245535"/>
    </source>
</evidence>
<organism evidence="3 4">
    <name type="scientific">Sediminitomix flava</name>
    <dbReference type="NCBI Taxonomy" id="379075"/>
    <lineage>
        <taxon>Bacteria</taxon>
        <taxon>Pseudomonadati</taxon>
        <taxon>Bacteroidota</taxon>
        <taxon>Cytophagia</taxon>
        <taxon>Cytophagales</taxon>
        <taxon>Flammeovirgaceae</taxon>
        <taxon>Sediminitomix</taxon>
    </lineage>
</organism>
<keyword evidence="1" id="KW-0812">Transmembrane</keyword>
<accession>A0A315ZH37</accession>
<dbReference type="Pfam" id="PF02470">
    <property type="entry name" value="MlaD"/>
    <property type="match status" value="1"/>
</dbReference>
<dbReference type="InterPro" id="IPR003399">
    <property type="entry name" value="Mce/MlaD"/>
</dbReference>
<protein>
    <submittedName>
        <fullName evidence="3">Phospholipid/cholesterol/gamma-HCH transport system substrate-binding protein</fullName>
    </submittedName>
</protein>
<evidence type="ECO:0000259" key="2">
    <source>
        <dbReference type="Pfam" id="PF02470"/>
    </source>
</evidence>
<reference evidence="3 4" key="1">
    <citation type="submission" date="2018-03" db="EMBL/GenBank/DDBJ databases">
        <title>Genomic Encyclopedia of Archaeal and Bacterial Type Strains, Phase II (KMG-II): from individual species to whole genera.</title>
        <authorList>
            <person name="Goeker M."/>
        </authorList>
    </citation>
    <scope>NUCLEOTIDE SEQUENCE [LARGE SCALE GENOMIC DNA]</scope>
    <source>
        <strain evidence="3 4">DSM 28229</strain>
    </source>
</reference>
<keyword evidence="1" id="KW-0472">Membrane</keyword>
<dbReference type="RefSeq" id="WP_158281407.1">
    <property type="nucleotide sequence ID" value="NZ_QGDO01000001.1"/>
</dbReference>
<dbReference type="OrthoDB" id="9769132at2"/>
<feature type="transmembrane region" description="Helical" evidence="1">
    <location>
        <begin position="6"/>
        <end position="26"/>
    </location>
</feature>
<keyword evidence="1" id="KW-1133">Transmembrane helix</keyword>
<dbReference type="PANTHER" id="PTHR33371">
    <property type="entry name" value="INTERMEMBRANE PHOSPHOLIPID TRANSPORT SYSTEM BINDING PROTEIN MLAD-RELATED"/>
    <property type="match status" value="1"/>
</dbReference>
<evidence type="ECO:0000256" key="1">
    <source>
        <dbReference type="SAM" id="Phobius"/>
    </source>
</evidence>